<dbReference type="Gene3D" id="2.40.128.340">
    <property type="match status" value="1"/>
</dbReference>
<gene>
    <name evidence="2" type="ORF">AACH00_05355</name>
</gene>
<dbReference type="RefSeq" id="WP_341398059.1">
    <property type="nucleotide sequence ID" value="NZ_JBBUTI010000004.1"/>
</dbReference>
<accession>A0ABU9C5S0</accession>
<sequence>MNALLLLPALYLACVTAQAAPAAGSLKVAQQIAAKHPKVRWDLSTLVEGDFNGDRKTDIAFAGYNTGGVLIAVSRATSSKKPRATQFLQFAISPSIQAAICEAPAQLQAEKLLCSPMGDPLPGCKPSRLADSLYLTGGDCDPINLYWSHTTNRMDWWRL</sequence>
<feature type="signal peptide" evidence="1">
    <location>
        <begin position="1"/>
        <end position="19"/>
    </location>
</feature>
<evidence type="ECO:0008006" key="4">
    <source>
        <dbReference type="Google" id="ProtNLM"/>
    </source>
</evidence>
<evidence type="ECO:0000256" key="1">
    <source>
        <dbReference type="SAM" id="SignalP"/>
    </source>
</evidence>
<dbReference type="Proteomes" id="UP001379945">
    <property type="component" value="Unassembled WGS sequence"/>
</dbReference>
<keyword evidence="1" id="KW-0732">Signal</keyword>
<feature type="chain" id="PRO_5047457039" description="VCBS repeat-containing protein" evidence="1">
    <location>
        <begin position="20"/>
        <end position="159"/>
    </location>
</feature>
<dbReference type="EMBL" id="JBBUTI010000004">
    <property type="protein sequence ID" value="MEK8045772.1"/>
    <property type="molecule type" value="Genomic_DNA"/>
</dbReference>
<keyword evidence="3" id="KW-1185">Reference proteome</keyword>
<comment type="caution">
    <text evidence="2">The sequence shown here is derived from an EMBL/GenBank/DDBJ whole genome shotgun (WGS) entry which is preliminary data.</text>
</comment>
<proteinExistence type="predicted"/>
<reference evidence="2 3" key="1">
    <citation type="submission" date="2024-04" db="EMBL/GenBank/DDBJ databases">
        <title>Novel species of the genus Ideonella isolated from streams.</title>
        <authorList>
            <person name="Lu H."/>
        </authorList>
    </citation>
    <scope>NUCLEOTIDE SEQUENCE [LARGE SCALE GENOMIC DNA]</scope>
    <source>
        <strain evidence="2 3">LYT19W</strain>
    </source>
</reference>
<evidence type="ECO:0000313" key="3">
    <source>
        <dbReference type="Proteomes" id="UP001379945"/>
    </source>
</evidence>
<organism evidence="2 3">
    <name type="scientific">Ideonella margarita</name>
    <dbReference type="NCBI Taxonomy" id="2984191"/>
    <lineage>
        <taxon>Bacteria</taxon>
        <taxon>Pseudomonadati</taxon>
        <taxon>Pseudomonadota</taxon>
        <taxon>Betaproteobacteria</taxon>
        <taxon>Burkholderiales</taxon>
        <taxon>Sphaerotilaceae</taxon>
        <taxon>Ideonella</taxon>
    </lineage>
</organism>
<name>A0ABU9C5S0_9BURK</name>
<evidence type="ECO:0000313" key="2">
    <source>
        <dbReference type="EMBL" id="MEK8045772.1"/>
    </source>
</evidence>
<protein>
    <recommendedName>
        <fullName evidence="4">VCBS repeat-containing protein</fullName>
    </recommendedName>
</protein>